<sequence length="381" mass="42772">MLKQRAKLRWMKHGDQNSKVFFRKINSARAKQRVFQITKATGEVLTGTQDVTQEFISYFQSLLGGTSLHRAVDLDFLRSDLKHTLTVDEANLLDAPVTQSDIKDAFFAIDEDSAPGPDGYTSAFFKSAWPVIGHDISEAVGGFFRTDLPSIQVLRDTLTEFAALSGLNVNPVKSQIILSRAVQQERRQIVEYLGFQEGSLPVRYLGVPLTSSRLTIADCRPLINRIDTRLAGWNQHNLSYAGRVQLIKCEKFLWQGASGRGNAKVAWDQICKPKEEGGLGIRSMLAMNQALMLKHLWRILQNDGTSIWVDWIQHYRLRNSTIWTFNGATGSWSWKKLIKLRPLLQSGVCYKRTSVNGLTNKFTSLQRITARSVALAGLDGG</sequence>
<comment type="caution">
    <text evidence="1">The sequence shown here is derived from an EMBL/GenBank/DDBJ whole genome shotgun (WGS) entry which is preliminary data.</text>
</comment>
<organism evidence="1">
    <name type="scientific">Sesamum angustifolium</name>
    <dbReference type="NCBI Taxonomy" id="2727405"/>
    <lineage>
        <taxon>Eukaryota</taxon>
        <taxon>Viridiplantae</taxon>
        <taxon>Streptophyta</taxon>
        <taxon>Embryophyta</taxon>
        <taxon>Tracheophyta</taxon>
        <taxon>Spermatophyta</taxon>
        <taxon>Magnoliopsida</taxon>
        <taxon>eudicotyledons</taxon>
        <taxon>Gunneridae</taxon>
        <taxon>Pentapetalae</taxon>
        <taxon>asterids</taxon>
        <taxon>lamiids</taxon>
        <taxon>Lamiales</taxon>
        <taxon>Pedaliaceae</taxon>
        <taxon>Sesamum</taxon>
    </lineage>
</organism>
<evidence type="ECO:0000313" key="1">
    <source>
        <dbReference type="EMBL" id="KAL0308178.1"/>
    </source>
</evidence>
<proteinExistence type="predicted"/>
<reference evidence="1" key="2">
    <citation type="journal article" date="2024" name="Plant">
        <title>Genomic evolution and insights into agronomic trait innovations of Sesamum species.</title>
        <authorList>
            <person name="Miao H."/>
            <person name="Wang L."/>
            <person name="Qu L."/>
            <person name="Liu H."/>
            <person name="Sun Y."/>
            <person name="Le M."/>
            <person name="Wang Q."/>
            <person name="Wei S."/>
            <person name="Zheng Y."/>
            <person name="Lin W."/>
            <person name="Duan Y."/>
            <person name="Cao H."/>
            <person name="Xiong S."/>
            <person name="Wang X."/>
            <person name="Wei L."/>
            <person name="Li C."/>
            <person name="Ma Q."/>
            <person name="Ju M."/>
            <person name="Zhao R."/>
            <person name="Li G."/>
            <person name="Mu C."/>
            <person name="Tian Q."/>
            <person name="Mei H."/>
            <person name="Zhang T."/>
            <person name="Gao T."/>
            <person name="Zhang H."/>
        </authorList>
    </citation>
    <scope>NUCLEOTIDE SEQUENCE</scope>
    <source>
        <strain evidence="1">G01</strain>
    </source>
</reference>
<reference evidence="1" key="1">
    <citation type="submission" date="2020-06" db="EMBL/GenBank/DDBJ databases">
        <authorList>
            <person name="Li T."/>
            <person name="Hu X."/>
            <person name="Zhang T."/>
            <person name="Song X."/>
            <person name="Zhang H."/>
            <person name="Dai N."/>
            <person name="Sheng W."/>
            <person name="Hou X."/>
            <person name="Wei L."/>
        </authorList>
    </citation>
    <scope>NUCLEOTIDE SEQUENCE</scope>
    <source>
        <strain evidence="1">G01</strain>
        <tissue evidence="1">Leaf</tissue>
    </source>
</reference>
<dbReference type="AlphaFoldDB" id="A0AAW2KNU9"/>
<dbReference type="EMBL" id="JACGWK010000021">
    <property type="protein sequence ID" value="KAL0308178.1"/>
    <property type="molecule type" value="Genomic_DNA"/>
</dbReference>
<accession>A0AAW2KNU9</accession>
<gene>
    <name evidence="1" type="ORF">Sangu_2989700</name>
</gene>
<protein>
    <submittedName>
        <fullName evidence="1">Ribonuclease H protein</fullName>
    </submittedName>
</protein>
<dbReference type="PANTHER" id="PTHR33116">
    <property type="entry name" value="REVERSE TRANSCRIPTASE ZINC-BINDING DOMAIN-CONTAINING PROTEIN-RELATED-RELATED"/>
    <property type="match status" value="1"/>
</dbReference>
<dbReference type="PANTHER" id="PTHR33116:SF78">
    <property type="entry name" value="OS12G0587133 PROTEIN"/>
    <property type="match status" value="1"/>
</dbReference>
<name>A0AAW2KNU9_9LAMI</name>